<accession>A0A3D8GKB2</accession>
<dbReference type="SUPFAM" id="SSF109854">
    <property type="entry name" value="DinB/YfiT-like putative metalloenzymes"/>
    <property type="match status" value="1"/>
</dbReference>
<comment type="similarity">
    <text evidence="1">Belongs to the DinB family.</text>
</comment>
<dbReference type="Pfam" id="PF05163">
    <property type="entry name" value="DinB"/>
    <property type="match status" value="1"/>
</dbReference>
<dbReference type="Gene3D" id="1.20.120.450">
    <property type="entry name" value="dinb family like domain"/>
    <property type="match status" value="1"/>
</dbReference>
<protein>
    <submittedName>
        <fullName evidence="4">Damage-inducible protein DinB</fullName>
    </submittedName>
</protein>
<keyword evidence="5" id="KW-1185">Reference proteome</keyword>
<name>A0A3D8GKB2_9BACI</name>
<dbReference type="AlphaFoldDB" id="A0A3D8GKB2"/>
<proteinExistence type="inferred from homology"/>
<evidence type="ECO:0000313" key="5">
    <source>
        <dbReference type="Proteomes" id="UP000257144"/>
    </source>
</evidence>
<evidence type="ECO:0000256" key="3">
    <source>
        <dbReference type="PIRSR" id="PIRSR607837-1"/>
    </source>
</evidence>
<dbReference type="Proteomes" id="UP000257144">
    <property type="component" value="Unassembled WGS sequence"/>
</dbReference>
<reference evidence="4 5" key="1">
    <citation type="submission" date="2018-07" db="EMBL/GenBank/DDBJ databases">
        <title>Bacillus sp. YLB-04 draft genome sequence.</title>
        <authorList>
            <person name="Yu L."/>
            <person name="Tang X."/>
        </authorList>
    </citation>
    <scope>NUCLEOTIDE SEQUENCE [LARGE SCALE GENOMIC DNA]</scope>
    <source>
        <strain evidence="4 5">YLB-04</strain>
    </source>
</reference>
<dbReference type="InterPro" id="IPR034660">
    <property type="entry name" value="DinB/YfiT-like"/>
</dbReference>
<dbReference type="PANTHER" id="PTHR37302">
    <property type="entry name" value="SLR1116 PROTEIN"/>
    <property type="match status" value="1"/>
</dbReference>
<feature type="binding site" evidence="3">
    <location>
        <position position="126"/>
    </location>
    <ligand>
        <name>a divalent metal cation</name>
        <dbReference type="ChEBI" id="CHEBI:60240"/>
    </ligand>
</feature>
<keyword evidence="2 3" id="KW-0479">Metal-binding</keyword>
<feature type="binding site" evidence="3">
    <location>
        <position position="130"/>
    </location>
    <ligand>
        <name>a divalent metal cation</name>
        <dbReference type="ChEBI" id="CHEBI:60240"/>
    </ligand>
</feature>
<dbReference type="RefSeq" id="WP_115454034.1">
    <property type="nucleotide sequence ID" value="NZ_QNQT01000017.1"/>
</dbReference>
<dbReference type="OrthoDB" id="25666at2"/>
<dbReference type="PANTHER" id="PTHR37302:SF3">
    <property type="entry name" value="DAMAGE-INDUCIBLE PROTEIN DINB"/>
    <property type="match status" value="1"/>
</dbReference>
<dbReference type="InterPro" id="IPR007837">
    <property type="entry name" value="DinB"/>
</dbReference>
<evidence type="ECO:0000256" key="2">
    <source>
        <dbReference type="ARBA" id="ARBA00022723"/>
    </source>
</evidence>
<comment type="caution">
    <text evidence="4">The sequence shown here is derived from an EMBL/GenBank/DDBJ whole genome shotgun (WGS) entry which is preliminary data.</text>
</comment>
<feature type="binding site" evidence="3">
    <location>
        <position position="44"/>
    </location>
    <ligand>
        <name>a divalent metal cation</name>
        <dbReference type="ChEBI" id="CHEBI:60240"/>
    </ligand>
</feature>
<evidence type="ECO:0000313" key="4">
    <source>
        <dbReference type="EMBL" id="RDU34858.1"/>
    </source>
</evidence>
<evidence type="ECO:0000256" key="1">
    <source>
        <dbReference type="ARBA" id="ARBA00008635"/>
    </source>
</evidence>
<gene>
    <name evidence="4" type="ORF">DRW41_21310</name>
</gene>
<sequence length="162" mass="19130">MEALFRYNWMVRDEWYRWCEGVSEEDLLAERTGGVGGILKTLFHIIDVEWSWFRIIQGKSDFQEKFEDFNTLQKVRELDAKFHVEVEEFIRNWDSSMENNLYQETEPDGRIVTDTWGEVMRHVIAHEIHHIGQLSVWAREIGKKPVSANFIGRGLLPAKTSE</sequence>
<organism evidence="4 5">
    <name type="scientific">Neobacillus piezotolerans</name>
    <dbReference type="NCBI Taxonomy" id="2259171"/>
    <lineage>
        <taxon>Bacteria</taxon>
        <taxon>Bacillati</taxon>
        <taxon>Bacillota</taxon>
        <taxon>Bacilli</taxon>
        <taxon>Bacillales</taxon>
        <taxon>Bacillaceae</taxon>
        <taxon>Neobacillus</taxon>
    </lineage>
</organism>
<dbReference type="GO" id="GO:0046872">
    <property type="term" value="F:metal ion binding"/>
    <property type="evidence" value="ECO:0007669"/>
    <property type="project" value="UniProtKB-KW"/>
</dbReference>
<dbReference type="EMBL" id="QNQT01000017">
    <property type="protein sequence ID" value="RDU34858.1"/>
    <property type="molecule type" value="Genomic_DNA"/>
</dbReference>